<accession>A0A919F8H2</accession>
<evidence type="ECO:0000313" key="3">
    <source>
        <dbReference type="Proteomes" id="UP000623958"/>
    </source>
</evidence>
<dbReference type="Proteomes" id="UP000623958">
    <property type="component" value="Unassembled WGS sequence"/>
</dbReference>
<organism evidence="2 3">
    <name type="scientific">Xanthomonas boreopolis</name>
    <dbReference type="NCBI Taxonomy" id="86183"/>
    <lineage>
        <taxon>Bacteria</taxon>
        <taxon>Pseudomonadati</taxon>
        <taxon>Pseudomonadota</taxon>
        <taxon>Gammaproteobacteria</taxon>
        <taxon>Lysobacterales</taxon>
        <taxon>Lysobacteraceae</taxon>
        <taxon>Xanthomonas</taxon>
    </lineage>
</organism>
<dbReference type="InterPro" id="IPR054545">
    <property type="entry name" value="ApeI-like"/>
</dbReference>
<sequence length="96" mass="10388">MRFRVPSDHPCLPGHFPGNPVVPGVVILDEVVALVADRLGHAPAALQLAQVKFVQPLLPEQEATIELQGEAPQWRFAVRHGERVLASGSVRVQAQA</sequence>
<dbReference type="GO" id="GO:0016829">
    <property type="term" value="F:lyase activity"/>
    <property type="evidence" value="ECO:0007669"/>
    <property type="project" value="UniProtKB-KW"/>
</dbReference>
<dbReference type="Gene3D" id="3.10.129.10">
    <property type="entry name" value="Hotdog Thioesterase"/>
    <property type="match status" value="1"/>
</dbReference>
<name>A0A919F8H2_9XANT</name>
<dbReference type="PIRSF" id="PIRSF030962">
    <property type="entry name" value="Dehydrase_ECs4332_prd"/>
    <property type="match status" value="1"/>
</dbReference>
<comment type="caution">
    <text evidence="2">The sequence shown here is derived from an EMBL/GenBank/DDBJ whole genome shotgun (WGS) entry which is preliminary data.</text>
</comment>
<dbReference type="SUPFAM" id="SSF54637">
    <property type="entry name" value="Thioesterase/thiol ester dehydrase-isomerase"/>
    <property type="match status" value="1"/>
</dbReference>
<dbReference type="InterPro" id="IPR016962">
    <property type="entry name" value="Dehydrase_ECs4332_prd"/>
</dbReference>
<proteinExistence type="predicted"/>
<dbReference type="InterPro" id="IPR029069">
    <property type="entry name" value="HotDog_dom_sf"/>
</dbReference>
<keyword evidence="3" id="KW-1185">Reference proteome</keyword>
<protein>
    <recommendedName>
        <fullName evidence="1">ApeI dehydratase-like domain-containing protein</fullName>
    </recommendedName>
</protein>
<evidence type="ECO:0000259" key="1">
    <source>
        <dbReference type="Pfam" id="PF22818"/>
    </source>
</evidence>
<reference evidence="2" key="2">
    <citation type="submission" date="2020-09" db="EMBL/GenBank/DDBJ databases">
        <authorList>
            <person name="Sun Q."/>
            <person name="Ohkuma M."/>
        </authorList>
    </citation>
    <scope>NUCLEOTIDE SEQUENCE</scope>
    <source>
        <strain evidence="2">JCM 13306</strain>
    </source>
</reference>
<dbReference type="RefSeq" id="WP_140727592.1">
    <property type="nucleotide sequence ID" value="NZ_BNBA01000013.1"/>
</dbReference>
<dbReference type="AlphaFoldDB" id="A0A919F8H2"/>
<dbReference type="EMBL" id="BNBA01000013">
    <property type="protein sequence ID" value="GHH53604.1"/>
    <property type="molecule type" value="Genomic_DNA"/>
</dbReference>
<reference evidence="2" key="1">
    <citation type="journal article" date="2014" name="Int. J. Syst. Evol. Microbiol.">
        <title>Complete genome sequence of Corynebacterium casei LMG S-19264T (=DSM 44701T), isolated from a smear-ripened cheese.</title>
        <authorList>
            <consortium name="US DOE Joint Genome Institute (JGI-PGF)"/>
            <person name="Walter F."/>
            <person name="Albersmeier A."/>
            <person name="Kalinowski J."/>
            <person name="Ruckert C."/>
        </authorList>
    </citation>
    <scope>NUCLEOTIDE SEQUENCE</scope>
    <source>
        <strain evidence="2">JCM 13306</strain>
    </source>
</reference>
<dbReference type="Pfam" id="PF22818">
    <property type="entry name" value="ApeI-like"/>
    <property type="match status" value="1"/>
</dbReference>
<feature type="domain" description="ApeI dehydratase-like" evidence="1">
    <location>
        <begin position="2"/>
        <end position="88"/>
    </location>
</feature>
<evidence type="ECO:0000313" key="2">
    <source>
        <dbReference type="EMBL" id="GHH53604.1"/>
    </source>
</evidence>
<gene>
    <name evidence="2" type="ORF">GCM10009090_19180</name>
</gene>